<dbReference type="Proteomes" id="UP000806378">
    <property type="component" value="Unassembled WGS sequence"/>
</dbReference>
<dbReference type="OrthoDB" id="1815045at2759"/>
<gene>
    <name evidence="2" type="ORF">BT93_L2153</name>
</gene>
<evidence type="ECO:0000313" key="3">
    <source>
        <dbReference type="Proteomes" id="UP000806378"/>
    </source>
</evidence>
<sequence length="213" mass="23861">MHQCLDRGICPERKLFWSCREKSSVQFVRKSGSNLPDRKLSEAPNSDNLTRLDSERGSSPEIEFMVRLEQSPSSEGVEEVNSFTPKSSFSSFLNCPMERGIAPSKKLPARFKNRSWDRLPIEDGIGPSRLLSMTLKQVRFGNEAKSSPSSVPLRLEPGRLISETDPPSLQATPVQLQRWVMLVSDHELREGGGEREFFHLARACASVVGDDEA</sequence>
<evidence type="ECO:0000256" key="1">
    <source>
        <dbReference type="SAM" id="MobiDB-lite"/>
    </source>
</evidence>
<name>A0A8T0CKQ3_CORYI</name>
<accession>A0A8T0CKQ3</accession>
<comment type="caution">
    <text evidence="2">The sequence shown here is derived from an EMBL/GenBank/DDBJ whole genome shotgun (WGS) entry which is preliminary data.</text>
</comment>
<dbReference type="EMBL" id="MU090206">
    <property type="protein sequence ID" value="KAF7848261.1"/>
    <property type="molecule type" value="Genomic_DNA"/>
</dbReference>
<organism evidence="2 3">
    <name type="scientific">Corymbia citriodora subsp. variegata</name>
    <dbReference type="NCBI Taxonomy" id="360336"/>
    <lineage>
        <taxon>Eukaryota</taxon>
        <taxon>Viridiplantae</taxon>
        <taxon>Streptophyta</taxon>
        <taxon>Embryophyta</taxon>
        <taxon>Tracheophyta</taxon>
        <taxon>Spermatophyta</taxon>
        <taxon>Magnoliopsida</taxon>
        <taxon>eudicotyledons</taxon>
        <taxon>Gunneridae</taxon>
        <taxon>Pentapetalae</taxon>
        <taxon>rosids</taxon>
        <taxon>malvids</taxon>
        <taxon>Myrtales</taxon>
        <taxon>Myrtaceae</taxon>
        <taxon>Myrtoideae</taxon>
        <taxon>Eucalypteae</taxon>
        <taxon>Corymbia</taxon>
    </lineage>
</organism>
<keyword evidence="3" id="KW-1185">Reference proteome</keyword>
<protein>
    <submittedName>
        <fullName evidence="2">Uncharacterized protein</fullName>
    </submittedName>
</protein>
<dbReference type="AlphaFoldDB" id="A0A8T0CKQ3"/>
<proteinExistence type="predicted"/>
<reference evidence="2" key="1">
    <citation type="submission" date="2020-05" db="EMBL/GenBank/DDBJ databases">
        <title>WGS assembly of Corymbia citriodora subspecies variegata.</title>
        <authorList>
            <person name="Barry K."/>
            <person name="Hundley H."/>
            <person name="Shu S."/>
            <person name="Jenkins J."/>
            <person name="Grimwood J."/>
            <person name="Baten A."/>
        </authorList>
    </citation>
    <scope>NUCLEOTIDE SEQUENCE</scope>
    <source>
        <strain evidence="2">CV2-018</strain>
    </source>
</reference>
<evidence type="ECO:0000313" key="2">
    <source>
        <dbReference type="EMBL" id="KAF7848261.1"/>
    </source>
</evidence>
<feature type="region of interest" description="Disordered" evidence="1">
    <location>
        <begin position="30"/>
        <end position="56"/>
    </location>
</feature>
<dbReference type="Gramene" id="rna-gnl|WGS:JABURB|Cocit.L2153.1">
    <property type="protein sequence ID" value="cds-KAF7848261.1"/>
    <property type="gene ID" value="gene-BT93_L2153"/>
</dbReference>